<name>A0A061QM10_9CHLO</name>
<evidence type="ECO:0000256" key="1">
    <source>
        <dbReference type="SAM" id="MobiDB-lite"/>
    </source>
</evidence>
<accession>A0A061QM10</accession>
<sequence length="93" mass="10210">MLCFRRRRSPLLLSFPRLPNVTPLPEHLEALVKCVSLPPTLLPLQLELGLEPLPLDRHPTVLAEQRHAAAEGPPAPSRLRAEADGPLEIGSLC</sequence>
<gene>
    <name evidence="2" type="ORF">TSPGSL018_31420</name>
</gene>
<protein>
    <submittedName>
        <fullName evidence="2">Uncharacterized protein</fullName>
    </submittedName>
</protein>
<dbReference type="AlphaFoldDB" id="A0A061QM10"/>
<feature type="region of interest" description="Disordered" evidence="1">
    <location>
        <begin position="65"/>
        <end position="93"/>
    </location>
</feature>
<dbReference type="EMBL" id="GBEZ01027946">
    <property type="protein sequence ID" value="JAC59426.1"/>
    <property type="molecule type" value="Transcribed_RNA"/>
</dbReference>
<reference evidence="2" key="1">
    <citation type="submission" date="2014-05" db="EMBL/GenBank/DDBJ databases">
        <title>The transcriptome of the halophilic microalga Tetraselmis sp. GSL018 isolated from the Great Salt Lake, Utah.</title>
        <authorList>
            <person name="Jinkerson R.E."/>
            <person name="D'Adamo S."/>
            <person name="Posewitz M.C."/>
        </authorList>
    </citation>
    <scope>NUCLEOTIDE SEQUENCE</scope>
    <source>
        <strain evidence="2">GSL018</strain>
    </source>
</reference>
<evidence type="ECO:0000313" key="2">
    <source>
        <dbReference type="EMBL" id="JAC59426.1"/>
    </source>
</evidence>
<organism evidence="2">
    <name type="scientific">Tetraselmis sp. GSL018</name>
    <dbReference type="NCBI Taxonomy" id="582737"/>
    <lineage>
        <taxon>Eukaryota</taxon>
        <taxon>Viridiplantae</taxon>
        <taxon>Chlorophyta</taxon>
        <taxon>core chlorophytes</taxon>
        <taxon>Chlorodendrophyceae</taxon>
        <taxon>Chlorodendrales</taxon>
        <taxon>Chlorodendraceae</taxon>
        <taxon>Tetraselmis</taxon>
    </lineage>
</organism>
<proteinExistence type="predicted"/>